<dbReference type="OrthoDB" id="310895at2759"/>
<reference evidence="5 6" key="1">
    <citation type="journal article" date="2021" name="DNA Res.">
        <title>Genome analysis of Candida subhashii reveals its hybrid nature and dual mitochondrial genome conformations.</title>
        <authorList>
            <person name="Mixao V."/>
            <person name="Hegedusova E."/>
            <person name="Saus E."/>
            <person name="Pryszcz L.P."/>
            <person name="Cillingova A."/>
            <person name="Nosek J."/>
            <person name="Gabaldon T."/>
        </authorList>
    </citation>
    <scope>NUCLEOTIDE SEQUENCE [LARGE SCALE GENOMIC DNA]</scope>
    <source>
        <strain evidence="5 6">CBS 10753</strain>
    </source>
</reference>
<feature type="active site" evidence="2">
    <location>
        <position position="252"/>
    </location>
</feature>
<organism evidence="5 6">
    <name type="scientific">[Candida] subhashii</name>
    <dbReference type="NCBI Taxonomy" id="561895"/>
    <lineage>
        <taxon>Eukaryota</taxon>
        <taxon>Fungi</taxon>
        <taxon>Dikarya</taxon>
        <taxon>Ascomycota</taxon>
        <taxon>Saccharomycotina</taxon>
        <taxon>Pichiomycetes</taxon>
        <taxon>Debaryomycetaceae</taxon>
        <taxon>Spathaspora</taxon>
    </lineage>
</organism>
<evidence type="ECO:0000259" key="4">
    <source>
        <dbReference type="Pfam" id="PF00171"/>
    </source>
</evidence>
<keyword evidence="1 3" id="KW-0560">Oxidoreductase</keyword>
<proteinExistence type="inferred from homology"/>
<sequence length="477" mass="52107">MSPVAVIPNIIEGEEITNPEKVFPVHCPTKPEDVLHHYSYFDVNKENIDKLVSNTQKGFKEWSKYSIGQRNKIFLKTIELLEERKQQFVDAQSEIGLPGWFAGFNVGGVIHQIEQVINQAPQAGVVPSAMTDLALTYKLPIGPVLSISPWNAPVILAGRSILYPLAAGCSVIVKPSEKSPKCSYLLVKCFLDAGVPANALQMANLRPEDNPAFIDDLLKTGGIKKLNFTGSTAVGKKIAVTAAKYLVPYLLELGGKNTSVILEDADLDKAAGNAVWSSWAHKGQICMSTDHVFVHESIYDEFKEKLIKTATEVAKDPDYLISQRDTLGTNKIVDLVEDALQKGGKLAFGEFSREKVEETNVITPIILEDVPKESSLYLTESFGPLCVLEKFSDVNDVVDEINSRDYGLKSSVWSKNVIKAIGIAKDIEAGGVHINGSTVHDEPGVPHGGVKSSGVGRFNSIWGIEEFCVLKSITINQ</sequence>
<dbReference type="Proteomes" id="UP000694255">
    <property type="component" value="Unassembled WGS sequence"/>
</dbReference>
<dbReference type="PANTHER" id="PTHR43353:SF6">
    <property type="entry name" value="CYTOPLASMIC ALDEHYDE DEHYDROGENASE (EUROFUNG)"/>
    <property type="match status" value="1"/>
</dbReference>
<protein>
    <recommendedName>
        <fullName evidence="4">Aldehyde dehydrogenase domain-containing protein</fullName>
    </recommendedName>
</protein>
<dbReference type="GO" id="GO:0009450">
    <property type="term" value="P:gamma-aminobutyric acid catabolic process"/>
    <property type="evidence" value="ECO:0007669"/>
    <property type="project" value="TreeGrafter"/>
</dbReference>
<dbReference type="EMBL" id="JAGSYN010000110">
    <property type="protein sequence ID" value="KAG7664021.1"/>
    <property type="molecule type" value="Genomic_DNA"/>
</dbReference>
<comment type="caution">
    <text evidence="5">The sequence shown here is derived from an EMBL/GenBank/DDBJ whole genome shotgun (WGS) entry which is preliminary data.</text>
</comment>
<dbReference type="RefSeq" id="XP_049264253.1">
    <property type="nucleotide sequence ID" value="XM_049406212.1"/>
</dbReference>
<dbReference type="InterPro" id="IPR050740">
    <property type="entry name" value="Aldehyde_DH_Superfamily"/>
</dbReference>
<evidence type="ECO:0000313" key="5">
    <source>
        <dbReference type="EMBL" id="KAG7664021.1"/>
    </source>
</evidence>
<dbReference type="CDD" id="cd07105">
    <property type="entry name" value="ALDH_SaliADH"/>
    <property type="match status" value="1"/>
</dbReference>
<dbReference type="GO" id="GO:0004777">
    <property type="term" value="F:succinate-semialdehyde dehydrogenase (NAD+) activity"/>
    <property type="evidence" value="ECO:0007669"/>
    <property type="project" value="TreeGrafter"/>
</dbReference>
<evidence type="ECO:0000313" key="6">
    <source>
        <dbReference type="Proteomes" id="UP000694255"/>
    </source>
</evidence>
<keyword evidence="6" id="KW-1185">Reference proteome</keyword>
<gene>
    <name evidence="5" type="ORF">J8A68_002459</name>
</gene>
<dbReference type="InterPro" id="IPR029510">
    <property type="entry name" value="Ald_DH_CS_GLU"/>
</dbReference>
<dbReference type="InterPro" id="IPR015590">
    <property type="entry name" value="Aldehyde_DH_dom"/>
</dbReference>
<name>A0A8J5UP40_9ASCO</name>
<comment type="similarity">
    <text evidence="3">Belongs to the aldehyde dehydrogenase family.</text>
</comment>
<dbReference type="Pfam" id="PF00171">
    <property type="entry name" value="Aldedh"/>
    <property type="match status" value="1"/>
</dbReference>
<feature type="domain" description="Aldehyde dehydrogenase" evidence="4">
    <location>
        <begin position="21"/>
        <end position="473"/>
    </location>
</feature>
<evidence type="ECO:0000256" key="2">
    <source>
        <dbReference type="PROSITE-ProRule" id="PRU10007"/>
    </source>
</evidence>
<dbReference type="GeneID" id="73469260"/>
<evidence type="ECO:0000256" key="1">
    <source>
        <dbReference type="ARBA" id="ARBA00023002"/>
    </source>
</evidence>
<accession>A0A8J5UP40</accession>
<dbReference type="PROSITE" id="PS00687">
    <property type="entry name" value="ALDEHYDE_DEHYDR_GLU"/>
    <property type="match status" value="1"/>
</dbReference>
<evidence type="ECO:0000256" key="3">
    <source>
        <dbReference type="RuleBase" id="RU003345"/>
    </source>
</evidence>
<dbReference type="PANTHER" id="PTHR43353">
    <property type="entry name" value="SUCCINATE-SEMIALDEHYDE DEHYDROGENASE, MITOCHONDRIAL"/>
    <property type="match status" value="1"/>
</dbReference>
<dbReference type="AlphaFoldDB" id="A0A8J5UP40"/>